<dbReference type="CDD" id="cd05387">
    <property type="entry name" value="BY-kinase"/>
    <property type="match status" value="1"/>
</dbReference>
<dbReference type="InterPro" id="IPR050445">
    <property type="entry name" value="Bact_polysacc_biosynth/exp"/>
</dbReference>
<dbReference type="Pfam" id="PF10609">
    <property type="entry name" value="ParA"/>
    <property type="match status" value="1"/>
</dbReference>
<evidence type="ECO:0000313" key="13">
    <source>
        <dbReference type="Proteomes" id="UP000620559"/>
    </source>
</evidence>
<evidence type="ECO:0000256" key="5">
    <source>
        <dbReference type="ARBA" id="ARBA00022741"/>
    </source>
</evidence>
<comment type="subcellular location">
    <subcellularLocation>
        <location evidence="1">Cell membrane</location>
        <topology evidence="1">Multi-pass membrane protein</topology>
    </subcellularLocation>
</comment>
<dbReference type="GO" id="GO:0005886">
    <property type="term" value="C:plasma membrane"/>
    <property type="evidence" value="ECO:0007669"/>
    <property type="project" value="UniProtKB-SubCell"/>
</dbReference>
<feature type="coiled-coil region" evidence="9">
    <location>
        <begin position="332"/>
        <end position="362"/>
    </location>
</feature>
<feature type="transmembrane region" description="Helical" evidence="10">
    <location>
        <begin position="50"/>
        <end position="69"/>
    </location>
</feature>
<comment type="caution">
    <text evidence="12">The sequence shown here is derived from an EMBL/GenBank/DDBJ whole genome shotgun (WGS) entry which is preliminary data.</text>
</comment>
<name>A0A8J7F0B8_9CYAN</name>
<protein>
    <submittedName>
        <fullName evidence="12">Polysaccharide biosynthesis tyrosine autokinase</fullName>
    </submittedName>
</protein>
<comment type="similarity">
    <text evidence="2">Belongs to the CpsC/CapA family.</text>
</comment>
<dbReference type="SUPFAM" id="SSF52540">
    <property type="entry name" value="P-loop containing nucleoside triphosphate hydrolases"/>
    <property type="match status" value="1"/>
</dbReference>
<organism evidence="12 13">
    <name type="scientific">Plectonema cf. radiosum LEGE 06105</name>
    <dbReference type="NCBI Taxonomy" id="945769"/>
    <lineage>
        <taxon>Bacteria</taxon>
        <taxon>Bacillati</taxon>
        <taxon>Cyanobacteriota</taxon>
        <taxon>Cyanophyceae</taxon>
        <taxon>Oscillatoriophycideae</taxon>
        <taxon>Oscillatoriales</taxon>
        <taxon>Microcoleaceae</taxon>
        <taxon>Plectonema</taxon>
    </lineage>
</organism>
<dbReference type="EMBL" id="JADEWL010000032">
    <property type="protein sequence ID" value="MBE9213403.1"/>
    <property type="molecule type" value="Genomic_DNA"/>
</dbReference>
<evidence type="ECO:0000256" key="8">
    <source>
        <dbReference type="ARBA" id="ARBA00023136"/>
    </source>
</evidence>
<keyword evidence="6" id="KW-0067">ATP-binding</keyword>
<keyword evidence="7 10" id="KW-1133">Transmembrane helix</keyword>
<dbReference type="InterPro" id="IPR033756">
    <property type="entry name" value="YlxH/NBP35"/>
</dbReference>
<evidence type="ECO:0000259" key="11">
    <source>
        <dbReference type="Pfam" id="PF02706"/>
    </source>
</evidence>
<feature type="domain" description="Polysaccharide chain length determinant N-terminal" evidence="11">
    <location>
        <begin position="37"/>
        <end position="128"/>
    </location>
</feature>
<dbReference type="InterPro" id="IPR005702">
    <property type="entry name" value="Wzc-like_C"/>
</dbReference>
<accession>A0A8J7F0B8</accession>
<dbReference type="NCBIfam" id="TIGR01007">
    <property type="entry name" value="eps_fam"/>
    <property type="match status" value="1"/>
</dbReference>
<evidence type="ECO:0000256" key="2">
    <source>
        <dbReference type="ARBA" id="ARBA00006683"/>
    </source>
</evidence>
<keyword evidence="4 10" id="KW-0812">Transmembrane</keyword>
<dbReference type="PANTHER" id="PTHR32309:SF13">
    <property type="entry name" value="FERRIC ENTEROBACTIN TRANSPORT PROTEIN FEPE"/>
    <property type="match status" value="1"/>
</dbReference>
<dbReference type="InterPro" id="IPR003856">
    <property type="entry name" value="LPS_length_determ_N"/>
</dbReference>
<keyword evidence="9" id="KW-0175">Coiled coil</keyword>
<evidence type="ECO:0000256" key="1">
    <source>
        <dbReference type="ARBA" id="ARBA00004651"/>
    </source>
</evidence>
<evidence type="ECO:0000256" key="10">
    <source>
        <dbReference type="SAM" id="Phobius"/>
    </source>
</evidence>
<evidence type="ECO:0000256" key="4">
    <source>
        <dbReference type="ARBA" id="ARBA00022692"/>
    </source>
</evidence>
<reference evidence="12" key="1">
    <citation type="submission" date="2020-10" db="EMBL/GenBank/DDBJ databases">
        <authorList>
            <person name="Castelo-Branco R."/>
            <person name="Eusebio N."/>
            <person name="Adriana R."/>
            <person name="Vieira A."/>
            <person name="Brugerolle De Fraissinette N."/>
            <person name="Rezende De Castro R."/>
            <person name="Schneider M.P."/>
            <person name="Vasconcelos V."/>
            <person name="Leao P.N."/>
        </authorList>
    </citation>
    <scope>NUCLEOTIDE SEQUENCE</scope>
    <source>
        <strain evidence="12">LEGE 06105</strain>
    </source>
</reference>
<dbReference type="GO" id="GO:0004713">
    <property type="term" value="F:protein tyrosine kinase activity"/>
    <property type="evidence" value="ECO:0007669"/>
    <property type="project" value="TreeGrafter"/>
</dbReference>
<dbReference type="Pfam" id="PF02706">
    <property type="entry name" value="Wzz"/>
    <property type="match status" value="1"/>
</dbReference>
<evidence type="ECO:0000256" key="9">
    <source>
        <dbReference type="SAM" id="Coils"/>
    </source>
</evidence>
<keyword evidence="5" id="KW-0547">Nucleotide-binding</keyword>
<gene>
    <name evidence="12" type="ORF">IQ247_12125</name>
</gene>
<evidence type="ECO:0000256" key="7">
    <source>
        <dbReference type="ARBA" id="ARBA00022989"/>
    </source>
</evidence>
<dbReference type="GO" id="GO:0005524">
    <property type="term" value="F:ATP binding"/>
    <property type="evidence" value="ECO:0007669"/>
    <property type="project" value="UniProtKB-KW"/>
</dbReference>
<dbReference type="InterPro" id="IPR027417">
    <property type="entry name" value="P-loop_NTPase"/>
</dbReference>
<dbReference type="AlphaFoldDB" id="A0A8J7F0B8"/>
<proteinExistence type="inferred from homology"/>
<evidence type="ECO:0000256" key="6">
    <source>
        <dbReference type="ARBA" id="ARBA00022840"/>
    </source>
</evidence>
<dbReference type="RefSeq" id="WP_193920291.1">
    <property type="nucleotide sequence ID" value="NZ_JADEWL010000032.1"/>
</dbReference>
<keyword evidence="13" id="KW-1185">Reference proteome</keyword>
<evidence type="ECO:0000313" key="12">
    <source>
        <dbReference type="EMBL" id="MBE9213403.1"/>
    </source>
</evidence>
<sequence>METYSFKPSSGNRDTDYAPQLLQAQSIPWMEAEGEDWDLRQFFTILKRRSFAILGISCLVMAGVVTFTLNQEPQYEAKFQILAEPVNSEENKVPTLLEGSLTKPGLDYETQIQVLKSPELMTEIVEDLRTSYGDIDYKTLLESLRIIRLGETKIIEVVYQDNDKVKIKFVLDKLAQAYLKYSLEHRQTNLRQGINFVETQLPPIQKRVNKIQEELQIFREKNDFLQPETQSEQIANQLKILSEKRVVADQELAKAYSYFNSLQTQQGALAVLNDAPVYQQLIIQLRQLETQIADESTRFREESIPIQNLQEKRQKLLPLLNQEAQRVLYIKRAQAASELQNLQQQSQALSAKEQQLNKKIEQSPYINRKYTELNTELQAATDSLSRFLATREKLQIEAAQTQVPWQLIQAPIQPEIPISPSIPRNLILGFVASTLLGIGSGLLIEKLDNRYHSIEAFREKIRLPLLANIPFEKQLPYSQKQLASEENFVEKTLNVLPQSNSDFAKIVPRRETVIQQYVESSRFSEAFRVLHTNLQLLSSDEAINSLVISSAMSGDGKSTVAFNLAQTACAMGRRVLLVDADMRRPQIHDLANLNNLWGLSNLISGNIPRETAIREISSLGGLSVITAGPIPPDPTKLLSSQKMKQIMEDLHSTFDLVIYDTPPLVGLADANLLAPHTNGVVLVARIHQTDRSAMMQAIEHLEMARTNVLGMVINGDKATKPYGYY</sequence>
<evidence type="ECO:0000256" key="3">
    <source>
        <dbReference type="ARBA" id="ARBA00022475"/>
    </source>
</evidence>
<dbReference type="PANTHER" id="PTHR32309">
    <property type="entry name" value="TYROSINE-PROTEIN KINASE"/>
    <property type="match status" value="1"/>
</dbReference>
<dbReference type="Gene3D" id="3.40.50.300">
    <property type="entry name" value="P-loop containing nucleotide triphosphate hydrolases"/>
    <property type="match status" value="1"/>
</dbReference>
<keyword evidence="3" id="KW-1003">Cell membrane</keyword>
<dbReference type="Proteomes" id="UP000620559">
    <property type="component" value="Unassembled WGS sequence"/>
</dbReference>
<keyword evidence="8 10" id="KW-0472">Membrane</keyword>